<sequence length="56" mass="6835">QIEQKKEREQLPLLHAAWDHYRIALLCKCIKLWLQYTRKRRYKQVSLCHPGWSTVA</sequence>
<name>A0A2J8UVH3_PONAB</name>
<gene>
    <name evidence="1" type="ORF">CR201_G0024547</name>
</gene>
<evidence type="ECO:0000313" key="1">
    <source>
        <dbReference type="EMBL" id="PNJ49264.1"/>
    </source>
</evidence>
<protein>
    <submittedName>
        <fullName evidence="1">SFI1 isoform 21</fullName>
    </submittedName>
</protein>
<proteinExistence type="predicted"/>
<comment type="caution">
    <text evidence="1">The sequence shown here is derived from an EMBL/GenBank/DDBJ whole genome shotgun (WGS) entry which is preliminary data.</text>
</comment>
<feature type="non-terminal residue" evidence="1">
    <location>
        <position position="1"/>
    </location>
</feature>
<dbReference type="AlphaFoldDB" id="A0A2J8UVH3"/>
<dbReference type="EMBL" id="NDHI03003442">
    <property type="protein sequence ID" value="PNJ49264.1"/>
    <property type="molecule type" value="Genomic_DNA"/>
</dbReference>
<accession>A0A2J8UVH3</accession>
<organism evidence="1">
    <name type="scientific">Pongo abelii</name>
    <name type="common">Sumatran orangutan</name>
    <name type="synonym">Pongo pygmaeus abelii</name>
    <dbReference type="NCBI Taxonomy" id="9601"/>
    <lineage>
        <taxon>Eukaryota</taxon>
        <taxon>Metazoa</taxon>
        <taxon>Chordata</taxon>
        <taxon>Craniata</taxon>
        <taxon>Vertebrata</taxon>
        <taxon>Euteleostomi</taxon>
        <taxon>Mammalia</taxon>
        <taxon>Eutheria</taxon>
        <taxon>Euarchontoglires</taxon>
        <taxon>Primates</taxon>
        <taxon>Haplorrhini</taxon>
        <taxon>Catarrhini</taxon>
        <taxon>Hominidae</taxon>
        <taxon>Pongo</taxon>
    </lineage>
</organism>
<reference evidence="1" key="1">
    <citation type="submission" date="2017-12" db="EMBL/GenBank/DDBJ databases">
        <title>High-resolution comparative analysis of great ape genomes.</title>
        <authorList>
            <person name="Pollen A."/>
            <person name="Hastie A."/>
            <person name="Hormozdiari F."/>
            <person name="Dougherty M."/>
            <person name="Liu R."/>
            <person name="Chaisson M."/>
            <person name="Hoppe E."/>
            <person name="Hill C."/>
            <person name="Pang A."/>
            <person name="Hillier L."/>
            <person name="Baker C."/>
            <person name="Armstrong J."/>
            <person name="Shendure J."/>
            <person name="Paten B."/>
            <person name="Wilson R."/>
            <person name="Chao H."/>
            <person name="Schneider V."/>
            <person name="Ventura M."/>
            <person name="Kronenberg Z."/>
            <person name="Murali S."/>
            <person name="Gordon D."/>
            <person name="Cantsilieris S."/>
            <person name="Munson K."/>
            <person name="Nelson B."/>
            <person name="Raja A."/>
            <person name="Underwood J."/>
            <person name="Diekhans M."/>
            <person name="Fiddes I."/>
            <person name="Haussler D."/>
            <person name="Eichler E."/>
        </authorList>
    </citation>
    <scope>NUCLEOTIDE SEQUENCE [LARGE SCALE GENOMIC DNA]</scope>
    <source>
        <strain evidence="1">Susie</strain>
    </source>
</reference>